<dbReference type="EMBL" id="GG698945">
    <property type="protein sequence ID" value="EEU35108.1"/>
    <property type="molecule type" value="Genomic_DNA"/>
</dbReference>
<dbReference type="PANTHER" id="PTHR38846:SF1">
    <property type="entry name" value="C3H1-TYPE DOMAIN-CONTAINING PROTEIN"/>
    <property type="match status" value="1"/>
</dbReference>
<proteinExistence type="predicted"/>
<dbReference type="RefSeq" id="XP_003040821.1">
    <property type="nucleotide sequence ID" value="XM_003040775.1"/>
</dbReference>
<evidence type="ECO:0000313" key="3">
    <source>
        <dbReference type="Proteomes" id="UP000005206"/>
    </source>
</evidence>
<dbReference type="OMA" id="YRTEWAR"/>
<dbReference type="KEGG" id="nhe:NECHADRAFT_55411"/>
<evidence type="ECO:0000313" key="2">
    <source>
        <dbReference type="EMBL" id="EEU35108.1"/>
    </source>
</evidence>
<evidence type="ECO:0000256" key="1">
    <source>
        <dbReference type="SAM" id="MobiDB-lite"/>
    </source>
</evidence>
<dbReference type="HOGENOM" id="CLU_053382_1_0_1"/>
<sequence length="205" mass="23532">VPKMSDNGEDPNLPPPSQSHFAKFENFTPNDDASFDDEFGRLASSQNWIPGSQLYTRERTIAMRQELKLHYFSQSRQLGDTHELTEQEKLEGYQDLCQEVRIPPGDSIPECKKQLKNTLVNIVDLIDARRMSKEVKVWHDFEAFRNYTLQDGHRVNMDEAKKDGGYLASLLQHLRSPRSRRGRGGRRHGFGSRVFSGRVTKKSPG</sequence>
<gene>
    <name evidence="2" type="ORF">NECHADRAFT_55411</name>
</gene>
<dbReference type="PANTHER" id="PTHR38846">
    <property type="entry name" value="C3H1-TYPE DOMAIN-CONTAINING PROTEIN"/>
    <property type="match status" value="1"/>
</dbReference>
<feature type="compositionally biased region" description="Basic residues" evidence="1">
    <location>
        <begin position="176"/>
        <end position="190"/>
    </location>
</feature>
<organism evidence="2 3">
    <name type="scientific">Fusarium vanettenii (strain ATCC MYA-4622 / CBS 123669 / FGSC 9596 / NRRL 45880 / 77-13-4)</name>
    <name type="common">Fusarium solani subsp. pisi</name>
    <dbReference type="NCBI Taxonomy" id="660122"/>
    <lineage>
        <taxon>Eukaryota</taxon>
        <taxon>Fungi</taxon>
        <taxon>Dikarya</taxon>
        <taxon>Ascomycota</taxon>
        <taxon>Pezizomycotina</taxon>
        <taxon>Sordariomycetes</taxon>
        <taxon>Hypocreomycetidae</taxon>
        <taxon>Hypocreales</taxon>
        <taxon>Nectriaceae</taxon>
        <taxon>Fusarium</taxon>
        <taxon>Fusarium solani species complex</taxon>
        <taxon>Fusarium vanettenii</taxon>
    </lineage>
</organism>
<dbReference type="InParanoid" id="C7ZLG0"/>
<accession>C7ZLG0</accession>
<dbReference type="VEuPathDB" id="FungiDB:NECHADRAFT_55411"/>
<dbReference type="GeneID" id="9679278"/>
<feature type="region of interest" description="Disordered" evidence="1">
    <location>
        <begin position="176"/>
        <end position="205"/>
    </location>
</feature>
<dbReference type="OrthoDB" id="6105938at2759"/>
<protein>
    <submittedName>
        <fullName evidence="2">Uncharacterized protein</fullName>
    </submittedName>
</protein>
<keyword evidence="3" id="KW-1185">Reference proteome</keyword>
<dbReference type="eggNOG" id="ENOG502RG1C">
    <property type="taxonomic scope" value="Eukaryota"/>
</dbReference>
<dbReference type="AlphaFoldDB" id="C7ZLG0"/>
<feature type="non-terminal residue" evidence="2">
    <location>
        <position position="1"/>
    </location>
</feature>
<name>C7ZLG0_FUSV7</name>
<dbReference type="Proteomes" id="UP000005206">
    <property type="component" value="Chromosome 15"/>
</dbReference>
<feature type="region of interest" description="Disordered" evidence="1">
    <location>
        <begin position="1"/>
        <end position="32"/>
    </location>
</feature>
<reference evidence="2 3" key="1">
    <citation type="journal article" date="2009" name="PLoS Genet.">
        <title>The genome of Nectria haematococca: contribution of supernumerary chromosomes to gene expansion.</title>
        <authorList>
            <person name="Coleman J.J."/>
            <person name="Rounsley S.D."/>
            <person name="Rodriguez-Carres M."/>
            <person name="Kuo A."/>
            <person name="Wasmann C.C."/>
            <person name="Grimwood J."/>
            <person name="Schmutz J."/>
            <person name="Taga M."/>
            <person name="White G.J."/>
            <person name="Zhou S."/>
            <person name="Schwartz D.C."/>
            <person name="Freitag M."/>
            <person name="Ma L.J."/>
            <person name="Danchin E.G."/>
            <person name="Henrissat B."/>
            <person name="Coutinho P.M."/>
            <person name="Nelson D.R."/>
            <person name="Straney D."/>
            <person name="Napoli C.A."/>
            <person name="Barker B.M."/>
            <person name="Gribskov M."/>
            <person name="Rep M."/>
            <person name="Kroken S."/>
            <person name="Molnar I."/>
            <person name="Rensing C."/>
            <person name="Kennell J.C."/>
            <person name="Zamora J."/>
            <person name="Farman M.L."/>
            <person name="Selker E.U."/>
            <person name="Salamov A."/>
            <person name="Shapiro H."/>
            <person name="Pangilinan J."/>
            <person name="Lindquist E."/>
            <person name="Lamers C."/>
            <person name="Grigoriev I.V."/>
            <person name="Geiser D.M."/>
            <person name="Covert S.F."/>
            <person name="Temporini E."/>
            <person name="Vanetten H.D."/>
        </authorList>
    </citation>
    <scope>NUCLEOTIDE SEQUENCE [LARGE SCALE GENOMIC DNA]</scope>
    <source>
        <strain evidence="3">ATCC MYA-4622 / CBS 123669 / FGSC 9596 / NRRL 45880 / 77-13-4</strain>
    </source>
</reference>